<accession>A0ABD1URL7</accession>
<dbReference type="Pfam" id="PF22936">
    <property type="entry name" value="Pol_BBD"/>
    <property type="match status" value="1"/>
</dbReference>
<dbReference type="Proteomes" id="UP001604336">
    <property type="component" value="Unassembled WGS sequence"/>
</dbReference>
<proteinExistence type="predicted"/>
<reference evidence="3" key="1">
    <citation type="submission" date="2024-07" db="EMBL/GenBank/DDBJ databases">
        <title>Two chromosome-level genome assemblies of Korean endemic species Abeliophyllum distichum and Forsythia ovata (Oleaceae).</title>
        <authorList>
            <person name="Jang H."/>
        </authorList>
    </citation>
    <scope>NUCLEOTIDE SEQUENCE [LARGE SCALE GENOMIC DNA]</scope>
</reference>
<protein>
    <submittedName>
        <fullName evidence="2">Retrovirus-related Pol polyprotein from transposon TNT 1-94</fullName>
    </submittedName>
</protein>
<dbReference type="AlphaFoldDB" id="A0ABD1URL7"/>
<feature type="domain" description="Retrovirus-related Pol polyprotein from transposon TNT 1-94-like beta-barrel" evidence="1">
    <location>
        <begin position="34"/>
        <end position="93"/>
    </location>
</feature>
<evidence type="ECO:0000313" key="3">
    <source>
        <dbReference type="Proteomes" id="UP001604336"/>
    </source>
</evidence>
<dbReference type="EMBL" id="JBFOLK010000003">
    <property type="protein sequence ID" value="KAL2527180.1"/>
    <property type="molecule type" value="Genomic_DNA"/>
</dbReference>
<comment type="caution">
    <text evidence="2">The sequence shown here is derived from an EMBL/GenBank/DDBJ whole genome shotgun (WGS) entry which is preliminary data.</text>
</comment>
<name>A0ABD1URL7_9LAMI</name>
<gene>
    <name evidence="2" type="ORF">Adt_12234</name>
</gene>
<evidence type="ECO:0000313" key="2">
    <source>
        <dbReference type="EMBL" id="KAL2527180.1"/>
    </source>
</evidence>
<dbReference type="InterPro" id="IPR054722">
    <property type="entry name" value="PolX-like_BBD"/>
</dbReference>
<sequence length="310" mass="35462">MREKNGEIYFVRGRPQSRGLEVEVEVGKTVVAIERSDHGHVVAWAGVAYRITGVGNITVKFDSGFVHTLRKVRYVPHMGRNLISIGELDSTGFMDRLGNGMIRMCKGALRAFKATRRNSIYITHAEVMSGLNSTISSIDTDHTQKWHNTLAHVSIKGLKFLNDKGVFGKDQELVNKEPNIYVEAIKSEKSVEWFSTMKGETSFLVRNQTWDLVPKPKNKSIVGCKWIYKVKKGTTESEPVRYEARLVAKGQWYRMFDSLVFYISYKRNEFDNCLYYLHHSSNDDCVYLLLYVDDMLLDGPNMKVVNKISV</sequence>
<keyword evidence="3" id="KW-1185">Reference proteome</keyword>
<evidence type="ECO:0000259" key="1">
    <source>
        <dbReference type="Pfam" id="PF22936"/>
    </source>
</evidence>
<organism evidence="2 3">
    <name type="scientific">Abeliophyllum distichum</name>
    <dbReference type="NCBI Taxonomy" id="126358"/>
    <lineage>
        <taxon>Eukaryota</taxon>
        <taxon>Viridiplantae</taxon>
        <taxon>Streptophyta</taxon>
        <taxon>Embryophyta</taxon>
        <taxon>Tracheophyta</taxon>
        <taxon>Spermatophyta</taxon>
        <taxon>Magnoliopsida</taxon>
        <taxon>eudicotyledons</taxon>
        <taxon>Gunneridae</taxon>
        <taxon>Pentapetalae</taxon>
        <taxon>asterids</taxon>
        <taxon>lamiids</taxon>
        <taxon>Lamiales</taxon>
        <taxon>Oleaceae</taxon>
        <taxon>Forsythieae</taxon>
        <taxon>Abeliophyllum</taxon>
    </lineage>
</organism>